<evidence type="ECO:0000313" key="1">
    <source>
        <dbReference type="EMBL" id="KMO68906.1"/>
    </source>
</evidence>
<dbReference type="PATRIC" id="fig|1807.14.peg.4361"/>
<organism evidence="1 2">
    <name type="scientific">Mycolicibacterium obuense</name>
    <dbReference type="NCBI Taxonomy" id="1807"/>
    <lineage>
        <taxon>Bacteria</taxon>
        <taxon>Bacillati</taxon>
        <taxon>Actinomycetota</taxon>
        <taxon>Actinomycetes</taxon>
        <taxon>Mycobacteriales</taxon>
        <taxon>Mycobacteriaceae</taxon>
        <taxon>Mycolicibacterium</taxon>
    </lineage>
</organism>
<accession>A0A0J6Y784</accession>
<reference evidence="1 2" key="1">
    <citation type="journal article" date="2015" name="Genome Biol. Evol.">
        <title>Characterization of Three Mycobacterium spp. with Potential Use in Bioremediation by Genome Sequencing and Comparative Genomics.</title>
        <authorList>
            <person name="Das S."/>
            <person name="Pettersson B.M."/>
            <person name="Behra P.R."/>
            <person name="Ramesh M."/>
            <person name="Dasgupta S."/>
            <person name="Bhattacharya A."/>
            <person name="Kirsebom L.A."/>
        </authorList>
    </citation>
    <scope>NUCLEOTIDE SEQUENCE [LARGE SCALE GENOMIC DNA]</scope>
    <source>
        <strain evidence="1 2">DSM 44075</strain>
    </source>
</reference>
<dbReference type="AlphaFoldDB" id="A0A0J6Y784"/>
<evidence type="ECO:0000313" key="2">
    <source>
        <dbReference type="Proteomes" id="UP000036313"/>
    </source>
</evidence>
<comment type="caution">
    <text evidence="1">The sequence shown here is derived from an EMBL/GenBank/DDBJ whole genome shotgun (WGS) entry which is preliminary data.</text>
</comment>
<gene>
    <name evidence="1" type="ORF">MOBUDSM44075_04326</name>
</gene>
<protein>
    <submittedName>
        <fullName evidence="1">Uncharacterized protein</fullName>
    </submittedName>
</protein>
<dbReference type="EMBL" id="JYNU01000057">
    <property type="protein sequence ID" value="KMO68906.1"/>
    <property type="molecule type" value="Genomic_DNA"/>
</dbReference>
<dbReference type="Proteomes" id="UP000036313">
    <property type="component" value="Unassembled WGS sequence"/>
</dbReference>
<sequence length="101" mass="10984">MADWLSAIRADQQMIDTDAVVGAYLLPEPDRIWSLSDVLLGLRGEHELADLADSIDALACAGFISVVAEVGCDDQHRDGFWGDGCTDATCRDVLFQLRLMG</sequence>
<name>A0A0J6Y784_9MYCO</name>
<dbReference type="RefSeq" id="WP_048424639.1">
    <property type="nucleotide sequence ID" value="NZ_JYNU01000057.1"/>
</dbReference>
<proteinExistence type="predicted"/>